<organism evidence="3 4">
    <name type="scientific">Bonamia ostreae</name>
    <dbReference type="NCBI Taxonomy" id="126728"/>
    <lineage>
        <taxon>Eukaryota</taxon>
        <taxon>Sar</taxon>
        <taxon>Rhizaria</taxon>
        <taxon>Endomyxa</taxon>
        <taxon>Ascetosporea</taxon>
        <taxon>Haplosporida</taxon>
        <taxon>Bonamia</taxon>
    </lineage>
</organism>
<keyword evidence="2" id="KW-0472">Membrane</keyword>
<proteinExistence type="predicted"/>
<comment type="caution">
    <text evidence="3">The sequence shown here is derived from an EMBL/GenBank/DDBJ whole genome shotgun (WGS) entry which is preliminary data.</text>
</comment>
<protein>
    <submittedName>
        <fullName evidence="3">Uncharacterized protein</fullName>
    </submittedName>
</protein>
<evidence type="ECO:0000313" key="4">
    <source>
        <dbReference type="Proteomes" id="UP001439008"/>
    </source>
</evidence>
<feature type="region of interest" description="Disordered" evidence="1">
    <location>
        <begin position="98"/>
        <end position="123"/>
    </location>
</feature>
<feature type="transmembrane region" description="Helical" evidence="2">
    <location>
        <begin position="52"/>
        <end position="73"/>
    </location>
</feature>
<evidence type="ECO:0000313" key="3">
    <source>
        <dbReference type="EMBL" id="MES1918416.1"/>
    </source>
</evidence>
<keyword evidence="4" id="KW-1185">Reference proteome</keyword>
<evidence type="ECO:0000256" key="1">
    <source>
        <dbReference type="SAM" id="MobiDB-lite"/>
    </source>
</evidence>
<accession>A0ABV2AFH3</accession>
<evidence type="ECO:0000256" key="2">
    <source>
        <dbReference type="SAM" id="Phobius"/>
    </source>
</evidence>
<gene>
    <name evidence="3" type="ORF">MHBO_000384</name>
</gene>
<name>A0ABV2AFH3_9EUKA</name>
<keyword evidence="2" id="KW-0812">Transmembrane</keyword>
<sequence>MISALRRNHCRSRNTLLSLNAHARDFARRSMLSKAAKKRFVDFSLKSPREKAMALLAPLLLAGTLSFCFYSLLVDDKHIKVSSSTPVLEGGLLQAEEADQGAPAARVGGEPARGEDGSSELGGHAHVRRVQRFDLTLRGRRGGPTRSGRAWTSSC</sequence>
<dbReference type="Proteomes" id="UP001439008">
    <property type="component" value="Unassembled WGS sequence"/>
</dbReference>
<dbReference type="EMBL" id="JBDODL010000059">
    <property type="protein sequence ID" value="MES1918416.1"/>
    <property type="molecule type" value="Genomic_DNA"/>
</dbReference>
<keyword evidence="2" id="KW-1133">Transmembrane helix</keyword>
<reference evidence="3 4" key="1">
    <citation type="journal article" date="2024" name="BMC Biol.">
        <title>Comparative genomics of Ascetosporea gives new insight into the evolutionary basis for animal parasitism in Rhizaria.</title>
        <authorList>
            <person name="Hiltunen Thoren M."/>
            <person name="Onut-Brannstrom I."/>
            <person name="Alfjorden A."/>
            <person name="Peckova H."/>
            <person name="Swords F."/>
            <person name="Hooper C."/>
            <person name="Holzer A.S."/>
            <person name="Bass D."/>
            <person name="Burki F."/>
        </authorList>
    </citation>
    <scope>NUCLEOTIDE SEQUENCE [LARGE SCALE GENOMIC DNA]</scope>
    <source>
        <strain evidence="3">20-A016</strain>
    </source>
</reference>